<comment type="caution">
    <text evidence="1">The sequence shown here is derived from an EMBL/GenBank/DDBJ whole genome shotgun (WGS) entry which is preliminary data.</text>
</comment>
<reference evidence="1" key="1">
    <citation type="submission" date="2022-08" db="EMBL/GenBank/DDBJ databases">
        <title>Genome Sequence of Fusarium decemcellulare.</title>
        <authorList>
            <person name="Buettner E."/>
        </authorList>
    </citation>
    <scope>NUCLEOTIDE SEQUENCE</scope>
    <source>
        <strain evidence="1">Babe19</strain>
    </source>
</reference>
<proteinExistence type="predicted"/>
<evidence type="ECO:0000313" key="2">
    <source>
        <dbReference type="Proteomes" id="UP001148629"/>
    </source>
</evidence>
<gene>
    <name evidence="1" type="ORF">NM208_g14742</name>
</gene>
<protein>
    <submittedName>
        <fullName evidence="1">Uncharacterized protein</fullName>
    </submittedName>
</protein>
<keyword evidence="2" id="KW-1185">Reference proteome</keyword>
<evidence type="ECO:0000313" key="1">
    <source>
        <dbReference type="EMBL" id="KAJ3517187.1"/>
    </source>
</evidence>
<dbReference type="EMBL" id="JANRMS010003598">
    <property type="protein sequence ID" value="KAJ3517187.1"/>
    <property type="molecule type" value="Genomic_DNA"/>
</dbReference>
<accession>A0ACC1RII0</accession>
<name>A0ACC1RII0_9HYPO</name>
<sequence>MKPSDPDFPFELAHLECDVHVPQAYPDEKPVLHVRNKDIPRGFGINIERGWDGLVEERPEATLLAHTRELDKNLERFLSEQKAETVKLVTFRDTRHLEAQEAKAQEAKQPEPVQPAKPTSAPLPYIPEPSYTKEEIAAAKARRALEVRQLEARMKRTQEYRRSPDGIVYTLPLEPQRRSELPPGLQSVRSLHLIIPLIYPLQNLRIQLNNVESEDAEPVEDLFCERAAAQHQMTLMSHLNYLAQNIHKLAKQAQAQVQTQAPEPEPAVSVTQGQEQEATEPESKPGHGHIHVIPRPPEWSYVYGDDSEDSSDPDNNDDGGVALEEEEAHVPGETPERGTMMSFPSIEMHNIEILQVSVLSISVKCERCRTVNEVSSLKPDVEKAASCKKCATPFAVKFRPTLVHEHSSRAGFLDLSGCKIADMLPSTFIPSCARCSTPSPGLVSVRGSTVTNVCRDCHGHFTFKIPEVKFLFITPGSLPPPAMGPRRKQEKLGLHAGQPLPNRGNMSALPQVVPVVPIFVLQPRVPV</sequence>
<dbReference type="Proteomes" id="UP001148629">
    <property type="component" value="Unassembled WGS sequence"/>
</dbReference>
<organism evidence="1 2">
    <name type="scientific">Fusarium decemcellulare</name>
    <dbReference type="NCBI Taxonomy" id="57161"/>
    <lineage>
        <taxon>Eukaryota</taxon>
        <taxon>Fungi</taxon>
        <taxon>Dikarya</taxon>
        <taxon>Ascomycota</taxon>
        <taxon>Pezizomycotina</taxon>
        <taxon>Sordariomycetes</taxon>
        <taxon>Hypocreomycetidae</taxon>
        <taxon>Hypocreales</taxon>
        <taxon>Nectriaceae</taxon>
        <taxon>Fusarium</taxon>
        <taxon>Fusarium decemcellulare species complex</taxon>
    </lineage>
</organism>